<dbReference type="AlphaFoldDB" id="A0A9P9L0Q1"/>
<keyword evidence="2" id="KW-1185">Reference proteome</keyword>
<name>A0A9P9L0Q1_FUSSL</name>
<comment type="caution">
    <text evidence="1">The sequence shown here is derived from an EMBL/GenBank/DDBJ whole genome shotgun (WGS) entry which is preliminary data.</text>
</comment>
<dbReference type="Proteomes" id="UP000736672">
    <property type="component" value="Unassembled WGS sequence"/>
</dbReference>
<evidence type="ECO:0000313" key="1">
    <source>
        <dbReference type="EMBL" id="KAH7271848.1"/>
    </source>
</evidence>
<gene>
    <name evidence="1" type="ORF">B0J15DRAFT_225009</name>
</gene>
<proteinExistence type="predicted"/>
<reference evidence="1" key="1">
    <citation type="journal article" date="2021" name="Nat. Commun.">
        <title>Genetic determinants of endophytism in the Arabidopsis root mycobiome.</title>
        <authorList>
            <person name="Mesny F."/>
            <person name="Miyauchi S."/>
            <person name="Thiergart T."/>
            <person name="Pickel B."/>
            <person name="Atanasova L."/>
            <person name="Karlsson M."/>
            <person name="Huettel B."/>
            <person name="Barry K.W."/>
            <person name="Haridas S."/>
            <person name="Chen C."/>
            <person name="Bauer D."/>
            <person name="Andreopoulos W."/>
            <person name="Pangilinan J."/>
            <person name="LaButti K."/>
            <person name="Riley R."/>
            <person name="Lipzen A."/>
            <person name="Clum A."/>
            <person name="Drula E."/>
            <person name="Henrissat B."/>
            <person name="Kohler A."/>
            <person name="Grigoriev I.V."/>
            <person name="Martin F.M."/>
            <person name="Hacquard S."/>
        </authorList>
    </citation>
    <scope>NUCLEOTIDE SEQUENCE</scope>
    <source>
        <strain evidence="1">FSSC 5 MPI-SDFR-AT-0091</strain>
    </source>
</reference>
<dbReference type="EMBL" id="JAGTJS010000004">
    <property type="protein sequence ID" value="KAH7271848.1"/>
    <property type="molecule type" value="Genomic_DNA"/>
</dbReference>
<organism evidence="1 2">
    <name type="scientific">Fusarium solani</name>
    <name type="common">Filamentous fungus</name>
    <dbReference type="NCBI Taxonomy" id="169388"/>
    <lineage>
        <taxon>Eukaryota</taxon>
        <taxon>Fungi</taxon>
        <taxon>Dikarya</taxon>
        <taxon>Ascomycota</taxon>
        <taxon>Pezizomycotina</taxon>
        <taxon>Sordariomycetes</taxon>
        <taxon>Hypocreomycetidae</taxon>
        <taxon>Hypocreales</taxon>
        <taxon>Nectriaceae</taxon>
        <taxon>Fusarium</taxon>
        <taxon>Fusarium solani species complex</taxon>
    </lineage>
</organism>
<protein>
    <submittedName>
        <fullName evidence="1">Uncharacterized protein</fullName>
    </submittedName>
</protein>
<sequence length="215" mass="24097">MLQTIKDEDISGPRRHAAISAAFRRPLRLRSTHLSVGAWSWHGRGKTSFLQDSPATQMSSPPWRKYTRCGRSWFLSASWGTLRQARFAPGAICRVPRCKKESATTVPDGTSSEILTASDVMGVVKLFCPGDGCTPFPTKTLVMKQFETQTRFAFPFWAAAPSSVVHHPTSAFYREHYPPPHSIKWLDHVCLCLSPREVSYYLLEAATSCSACWIM</sequence>
<evidence type="ECO:0000313" key="2">
    <source>
        <dbReference type="Proteomes" id="UP000736672"/>
    </source>
</evidence>
<accession>A0A9P9L0Q1</accession>